<reference evidence="2 3" key="1">
    <citation type="submission" date="2024-03" db="EMBL/GenBank/DDBJ databases">
        <authorList>
            <consortium name="ELIXIR-Norway"/>
            <consortium name="Elixir Norway"/>
        </authorList>
    </citation>
    <scope>NUCLEOTIDE SEQUENCE [LARGE SCALE GENOMIC DNA]</scope>
</reference>
<protein>
    <submittedName>
        <fullName evidence="2">Uncharacterized protein</fullName>
    </submittedName>
</protein>
<sequence length="176" mass="19674">MRAWLLGWILLFVDAAHGKVRGTAKVAAKRNFQLDVVVHRVMHIQCNQVSFFSDCSRGETRMYQVCLLPSNSVRAEPGEDQPGKVYCKHTEVPWGHVVANSSKPFSNFRPDDRHYEETPSHEAPGSSPLMFLTTLSNLALGVAGAWEHFTSIEREQLEALYMTMSVILSSSAHSSL</sequence>
<proteinExistence type="predicted"/>
<evidence type="ECO:0000256" key="1">
    <source>
        <dbReference type="SAM" id="SignalP"/>
    </source>
</evidence>
<evidence type="ECO:0000313" key="2">
    <source>
        <dbReference type="EMBL" id="CAK9872149.1"/>
    </source>
</evidence>
<gene>
    <name evidence="2" type="ORF">CSSPJE1EN2_LOCUS14746</name>
</gene>
<organism evidence="2 3">
    <name type="scientific">Sphagnum jensenii</name>
    <dbReference type="NCBI Taxonomy" id="128206"/>
    <lineage>
        <taxon>Eukaryota</taxon>
        <taxon>Viridiplantae</taxon>
        <taxon>Streptophyta</taxon>
        <taxon>Embryophyta</taxon>
        <taxon>Bryophyta</taxon>
        <taxon>Sphagnophytina</taxon>
        <taxon>Sphagnopsida</taxon>
        <taxon>Sphagnales</taxon>
        <taxon>Sphagnaceae</taxon>
        <taxon>Sphagnum</taxon>
    </lineage>
</organism>
<dbReference type="EMBL" id="OZ023703">
    <property type="protein sequence ID" value="CAK9872149.1"/>
    <property type="molecule type" value="Genomic_DNA"/>
</dbReference>
<feature type="signal peptide" evidence="1">
    <location>
        <begin position="1"/>
        <end position="18"/>
    </location>
</feature>
<accession>A0ABP1BBD7</accession>
<keyword evidence="3" id="KW-1185">Reference proteome</keyword>
<keyword evidence="1" id="KW-0732">Signal</keyword>
<evidence type="ECO:0000313" key="3">
    <source>
        <dbReference type="Proteomes" id="UP001497522"/>
    </source>
</evidence>
<name>A0ABP1BBD7_9BRYO</name>
<feature type="chain" id="PRO_5045155761" evidence="1">
    <location>
        <begin position="19"/>
        <end position="176"/>
    </location>
</feature>
<dbReference type="Proteomes" id="UP001497522">
    <property type="component" value="Chromosome 2"/>
</dbReference>